<feature type="compositionally biased region" description="Basic and acidic residues" evidence="1">
    <location>
        <begin position="199"/>
        <end position="208"/>
    </location>
</feature>
<organism evidence="2 4">
    <name type="scientific">Paspalum notatum var. saurae</name>
    <dbReference type="NCBI Taxonomy" id="547442"/>
    <lineage>
        <taxon>Eukaryota</taxon>
        <taxon>Viridiplantae</taxon>
        <taxon>Streptophyta</taxon>
        <taxon>Embryophyta</taxon>
        <taxon>Tracheophyta</taxon>
        <taxon>Spermatophyta</taxon>
        <taxon>Magnoliopsida</taxon>
        <taxon>Liliopsida</taxon>
        <taxon>Poales</taxon>
        <taxon>Poaceae</taxon>
        <taxon>PACMAD clade</taxon>
        <taxon>Panicoideae</taxon>
        <taxon>Andropogonodae</taxon>
        <taxon>Paspaleae</taxon>
        <taxon>Paspalinae</taxon>
        <taxon>Paspalum</taxon>
    </lineage>
</organism>
<reference evidence="2 4" key="1">
    <citation type="submission" date="2024-02" db="EMBL/GenBank/DDBJ databases">
        <title>High-quality chromosome-scale genome assembly of Pensacola bahiagrass (Paspalum notatum Flugge var. saurae).</title>
        <authorList>
            <person name="Vega J.M."/>
            <person name="Podio M."/>
            <person name="Orjuela J."/>
            <person name="Siena L.A."/>
            <person name="Pessino S.C."/>
            <person name="Combes M.C."/>
            <person name="Mariac C."/>
            <person name="Albertini E."/>
            <person name="Pupilli F."/>
            <person name="Ortiz J.P.A."/>
            <person name="Leblanc O."/>
        </authorList>
    </citation>
    <scope>NUCLEOTIDE SEQUENCE [LARGE SCALE GENOMIC DNA]</scope>
    <source>
        <strain evidence="2">R1</strain>
        <tissue evidence="2">Leaf</tissue>
    </source>
</reference>
<dbReference type="PANTHER" id="PTHR46248:SF18">
    <property type="entry name" value="TERNARY COMPLEX FACTOR MIP1 LEUCINE-ZIPPER DOMAIN-CONTAINING PROTEIN"/>
    <property type="match status" value="1"/>
</dbReference>
<evidence type="ECO:0000313" key="2">
    <source>
        <dbReference type="EMBL" id="WVZ92484.1"/>
    </source>
</evidence>
<evidence type="ECO:0000313" key="3">
    <source>
        <dbReference type="EMBL" id="WVZ92503.1"/>
    </source>
</evidence>
<accession>A0AAQ3UNF9</accession>
<keyword evidence="4" id="KW-1185">Reference proteome</keyword>
<proteinExistence type="predicted"/>
<evidence type="ECO:0000313" key="4">
    <source>
        <dbReference type="Proteomes" id="UP001341281"/>
    </source>
</evidence>
<protein>
    <submittedName>
        <fullName evidence="2">Uncharacterized protein</fullName>
    </submittedName>
</protein>
<dbReference type="AlphaFoldDB" id="A0AAQ3UNF9"/>
<gene>
    <name evidence="2" type="ORF">U9M48_038546</name>
    <name evidence="3" type="ORF">U9M48_038561</name>
</gene>
<dbReference type="PANTHER" id="PTHR46248">
    <property type="entry name" value="EXPRESSED PROTEIN"/>
    <property type="match status" value="1"/>
</dbReference>
<evidence type="ECO:0000256" key="1">
    <source>
        <dbReference type="SAM" id="MobiDB-lite"/>
    </source>
</evidence>
<name>A0AAQ3UNF9_PASNO</name>
<dbReference type="Proteomes" id="UP001341281">
    <property type="component" value="Chromosome 09"/>
</dbReference>
<dbReference type="EMBL" id="CP144753">
    <property type="protein sequence ID" value="WVZ92484.1"/>
    <property type="molecule type" value="Genomic_DNA"/>
</dbReference>
<feature type="compositionally biased region" description="Polar residues" evidence="1">
    <location>
        <begin position="178"/>
        <end position="187"/>
    </location>
</feature>
<sequence>MTTDIWRGQVSTEGLEWPEPLLTFALSCGSWSSPRRRTCKNSAMTTLASCPNANDFHRSTVAPITETLTRHGDLASDMVIPATDTVATASLSLKVRVCTAAGVDDELEAAKREYLQAAVVVSPAGGLAIPKLLHWYLPDFAKDVGSLVDWVCLQLARDLQRAARSRQRRRRRRPFVSCRTSSGSDTCWRSGGWPRKRKLETPKGDGPS</sequence>
<dbReference type="EMBL" id="CP144753">
    <property type="protein sequence ID" value="WVZ92503.1"/>
    <property type="molecule type" value="Genomic_DNA"/>
</dbReference>
<feature type="region of interest" description="Disordered" evidence="1">
    <location>
        <begin position="173"/>
        <end position="208"/>
    </location>
</feature>